<dbReference type="Pfam" id="PF11750">
    <property type="entry name" value="DUF3307"/>
    <property type="match status" value="1"/>
</dbReference>
<dbReference type="Proteomes" id="UP000244677">
    <property type="component" value="Chromosome"/>
</dbReference>
<dbReference type="KEGG" id="fki:FK004_11205"/>
<evidence type="ECO:0000256" key="1">
    <source>
        <dbReference type="SAM" id="Phobius"/>
    </source>
</evidence>
<evidence type="ECO:0000313" key="3">
    <source>
        <dbReference type="Proteomes" id="UP000244677"/>
    </source>
</evidence>
<keyword evidence="1" id="KW-0472">Membrane</keyword>
<keyword evidence="1" id="KW-1133">Transmembrane helix</keyword>
<feature type="transmembrane region" description="Helical" evidence="1">
    <location>
        <begin position="35"/>
        <end position="52"/>
    </location>
</feature>
<gene>
    <name evidence="2" type="ORF">FK004_11205</name>
</gene>
<accession>A0A2S1LPR7</accession>
<feature type="transmembrane region" description="Helical" evidence="1">
    <location>
        <begin position="210"/>
        <end position="233"/>
    </location>
</feature>
<dbReference type="EMBL" id="CP020919">
    <property type="protein sequence ID" value="AWG25745.1"/>
    <property type="molecule type" value="Genomic_DNA"/>
</dbReference>
<feature type="transmembrane region" description="Helical" evidence="1">
    <location>
        <begin position="58"/>
        <end position="76"/>
    </location>
</feature>
<reference evidence="2 3" key="1">
    <citation type="submission" date="2017-04" db="EMBL/GenBank/DDBJ databases">
        <title>Complete genome sequence of Flavobacterium kingsejong AJ004.</title>
        <authorList>
            <person name="Lee P.C."/>
        </authorList>
    </citation>
    <scope>NUCLEOTIDE SEQUENCE [LARGE SCALE GENOMIC DNA]</scope>
    <source>
        <strain evidence="2 3">AJ004</strain>
    </source>
</reference>
<dbReference type="RefSeq" id="WP_108737317.1">
    <property type="nucleotide sequence ID" value="NZ_CP020919.1"/>
</dbReference>
<dbReference type="OrthoDB" id="8536716at2"/>
<organism evidence="2 3">
    <name type="scientific">Flavobacterium kingsejongi</name>
    <dbReference type="NCBI Taxonomy" id="1678728"/>
    <lineage>
        <taxon>Bacteria</taxon>
        <taxon>Pseudomonadati</taxon>
        <taxon>Bacteroidota</taxon>
        <taxon>Flavobacteriia</taxon>
        <taxon>Flavobacteriales</taxon>
        <taxon>Flavobacteriaceae</taxon>
        <taxon>Flavobacterium</taxon>
    </lineage>
</organism>
<evidence type="ECO:0008006" key="4">
    <source>
        <dbReference type="Google" id="ProtNLM"/>
    </source>
</evidence>
<name>A0A2S1LPR7_9FLAO</name>
<keyword evidence="3" id="KW-1185">Reference proteome</keyword>
<keyword evidence="1" id="KW-0812">Transmembrane</keyword>
<protein>
    <recommendedName>
        <fullName evidence="4">DUF3307 domain-containing protein</fullName>
    </recommendedName>
</protein>
<sequence>MILFIKLFLAHLLGDFLLQPNSWVADKERNKGKSLYLYLHCLLHGALAWLFVFELDFGPYALLLAVVHGIIDWAKLEYQNPQNKRRWFLVDQALHLAVIIGITFLWNHDYFELEPLMQNQFWIISTAGLFLTNPSSILIKNIISIWTPENNTDDYSLQNTGNYIGILERLFVLCFILTGHFEATGFLLGAKSIFRFGDLRMARDRKLTEYVLIGTLISFGVAIGTALLCQFFLNNLAVNLLD</sequence>
<dbReference type="AlphaFoldDB" id="A0A2S1LPR7"/>
<dbReference type="InterPro" id="IPR021737">
    <property type="entry name" value="Phage_phiKZ_Orf197"/>
</dbReference>
<proteinExistence type="predicted"/>
<feature type="transmembrane region" description="Helical" evidence="1">
    <location>
        <begin position="88"/>
        <end position="106"/>
    </location>
</feature>
<evidence type="ECO:0000313" key="2">
    <source>
        <dbReference type="EMBL" id="AWG25745.1"/>
    </source>
</evidence>